<evidence type="ECO:0000313" key="1">
    <source>
        <dbReference type="EMBL" id="MFC3443071.1"/>
    </source>
</evidence>
<comment type="caution">
    <text evidence="1">The sequence shown here is derived from an EMBL/GenBank/DDBJ whole genome shotgun (WGS) entry which is preliminary data.</text>
</comment>
<dbReference type="Proteomes" id="UP001595681">
    <property type="component" value="Unassembled WGS sequence"/>
</dbReference>
<proteinExistence type="predicted"/>
<organism evidence="1 2">
    <name type="scientific">Sphingobium rhizovicinum</name>
    <dbReference type="NCBI Taxonomy" id="432308"/>
    <lineage>
        <taxon>Bacteria</taxon>
        <taxon>Pseudomonadati</taxon>
        <taxon>Pseudomonadota</taxon>
        <taxon>Alphaproteobacteria</taxon>
        <taxon>Sphingomonadales</taxon>
        <taxon>Sphingomonadaceae</taxon>
        <taxon>Sphingobium</taxon>
    </lineage>
</organism>
<keyword evidence="2" id="KW-1185">Reference proteome</keyword>
<sequence>MRKLPGAGRGNGFADVFEPGEALFLPAVFDVLRGEEGRFFCRRRAAESGRRFRISRDALMIVSKKSAIPAPTLAQH</sequence>
<evidence type="ECO:0000313" key="2">
    <source>
        <dbReference type="Proteomes" id="UP001595681"/>
    </source>
</evidence>
<name>A0ABV7NJ45_9SPHN</name>
<dbReference type="EMBL" id="JBHRVU010000004">
    <property type="protein sequence ID" value="MFC3443071.1"/>
    <property type="molecule type" value="Genomic_DNA"/>
</dbReference>
<dbReference type="RefSeq" id="WP_380797891.1">
    <property type="nucleotide sequence ID" value="NZ_JBHRVU010000004.1"/>
</dbReference>
<gene>
    <name evidence="1" type="ORF">ACFOKF_18025</name>
</gene>
<accession>A0ABV7NJ45</accession>
<reference evidence="2" key="1">
    <citation type="journal article" date="2019" name="Int. J. Syst. Evol. Microbiol.">
        <title>The Global Catalogue of Microorganisms (GCM) 10K type strain sequencing project: providing services to taxonomists for standard genome sequencing and annotation.</title>
        <authorList>
            <consortium name="The Broad Institute Genomics Platform"/>
            <consortium name="The Broad Institute Genome Sequencing Center for Infectious Disease"/>
            <person name="Wu L."/>
            <person name="Ma J."/>
        </authorList>
    </citation>
    <scope>NUCLEOTIDE SEQUENCE [LARGE SCALE GENOMIC DNA]</scope>
    <source>
        <strain evidence="2">CCM 7491</strain>
    </source>
</reference>
<protein>
    <submittedName>
        <fullName evidence="1">Uncharacterized protein</fullName>
    </submittedName>
</protein>